<dbReference type="PRINTS" id="PR00420">
    <property type="entry name" value="RNGMNOXGNASE"/>
</dbReference>
<evidence type="ECO:0000256" key="1">
    <source>
        <dbReference type="ARBA" id="ARBA00001974"/>
    </source>
</evidence>
<feature type="domain" description="FAD-binding" evidence="4">
    <location>
        <begin position="25"/>
        <end position="358"/>
    </location>
</feature>
<name>A0A4R0PGX0_9HYPH</name>
<dbReference type="RefSeq" id="WP_131565985.1">
    <property type="nucleotide sequence ID" value="NZ_JAINFK010000003.1"/>
</dbReference>
<keyword evidence="6" id="KW-1185">Reference proteome</keyword>
<evidence type="ECO:0000259" key="4">
    <source>
        <dbReference type="Pfam" id="PF01494"/>
    </source>
</evidence>
<dbReference type="NCBIfam" id="NF006002">
    <property type="entry name" value="PRK08132.1"/>
    <property type="match status" value="1"/>
</dbReference>
<evidence type="ECO:0000256" key="3">
    <source>
        <dbReference type="ARBA" id="ARBA00022827"/>
    </source>
</evidence>
<dbReference type="Gene3D" id="3.30.70.2450">
    <property type="match status" value="1"/>
</dbReference>
<dbReference type="InterPro" id="IPR050641">
    <property type="entry name" value="RIFMO-like"/>
</dbReference>
<reference evidence="5 6" key="1">
    <citation type="journal article" date="2015" name="Antonie Van Leeuwenhoek">
        <title>Oricola cellulosilytica gen. nov., sp. nov., a cellulose-degrading bacterium of the family Phyllobacteriaceae isolated from surface seashore water, and emended descriptions of Mesorhizobium loti and Phyllobacterium myrsinacearum.</title>
        <authorList>
            <person name="Hameed A."/>
            <person name="Shahina M."/>
            <person name="Lai W.A."/>
            <person name="Lin S.Y."/>
            <person name="Young L.S."/>
            <person name="Liu Y.C."/>
            <person name="Hsu Y.H."/>
            <person name="Young C.C."/>
        </authorList>
    </citation>
    <scope>NUCLEOTIDE SEQUENCE [LARGE SCALE GENOMIC DNA]</scope>
    <source>
        <strain evidence="5 6">KCTC 52183</strain>
    </source>
</reference>
<dbReference type="InterPro" id="IPR002938">
    <property type="entry name" value="FAD-bd"/>
</dbReference>
<dbReference type="GO" id="GO:0016709">
    <property type="term" value="F:oxidoreductase activity, acting on paired donors, with incorporation or reduction of molecular oxygen, NAD(P)H as one donor, and incorporation of one atom of oxygen"/>
    <property type="evidence" value="ECO:0007669"/>
    <property type="project" value="UniProtKB-ARBA"/>
</dbReference>
<dbReference type="Proteomes" id="UP000291301">
    <property type="component" value="Unassembled WGS sequence"/>
</dbReference>
<proteinExistence type="predicted"/>
<dbReference type="PANTHER" id="PTHR43004">
    <property type="entry name" value="TRK SYSTEM POTASSIUM UPTAKE PROTEIN"/>
    <property type="match status" value="1"/>
</dbReference>
<dbReference type="AlphaFoldDB" id="A0A4R0PGX0"/>
<keyword evidence="2" id="KW-0285">Flavoprotein</keyword>
<sequence length="544" mass="60777">MARYAYEPFPYEMPPELRGGAMGDAPVAIIGAGPIGLSLAIDLALQGVKSIVLDDNDVVSIGSRAICWAKRTLEIFDRLGVGERMLEKGVTWKVGRLFHGDREVYSFDLLPENGHKYPAFINLQQYYVEQYLAERCRDFPDLIELRFKNEVFGHRDYGDRVVVRVSTSDGPYELQCRYLVACDGSRSPTRQRMGLTFEGHSFEEQFLIADIEMDESPFGSDAAERWFWFEPPFHDGQSSLLHKQPDNIYRIDLQLGPDADVERELSNETVVPRLKRILGDKQFTVDWLSIYKFTCARLERFVHGRVIFCGDSAHVVSPFGARGGNGGIHDVDNLGWKLAAVVKGTADEALLASYDRERGYGSDENILHSSRATSFMTPKSDLERLFRDEVLGLATDHSFARRLINSGRLSVPCSLEASDLQTPSEFALVRPGMPVVDAPLETKNGPRWLVELIGNDFVAVSFGNGDDPELRGVPHIRVHPKGSRLDHTGFVDVTGMALERYGEGLTYLFRPDAHVAAAFRHPGSKAILKARQRAVGQKTLQAAV</sequence>
<evidence type="ECO:0000256" key="2">
    <source>
        <dbReference type="ARBA" id="ARBA00022630"/>
    </source>
</evidence>
<gene>
    <name evidence="5" type="ORF">E0D97_04710</name>
</gene>
<dbReference type="EMBL" id="SJST01000002">
    <property type="protein sequence ID" value="TCD14864.1"/>
    <property type="molecule type" value="Genomic_DNA"/>
</dbReference>
<comment type="cofactor">
    <cofactor evidence="1">
        <name>FAD</name>
        <dbReference type="ChEBI" id="CHEBI:57692"/>
    </cofactor>
</comment>
<dbReference type="PANTHER" id="PTHR43004:SF19">
    <property type="entry name" value="BINDING MONOOXYGENASE, PUTATIVE (JCVI)-RELATED"/>
    <property type="match status" value="1"/>
</dbReference>
<dbReference type="Gene3D" id="3.50.50.60">
    <property type="entry name" value="FAD/NAD(P)-binding domain"/>
    <property type="match status" value="1"/>
</dbReference>
<dbReference type="OrthoDB" id="9791689at2"/>
<dbReference type="GO" id="GO:0071949">
    <property type="term" value="F:FAD binding"/>
    <property type="evidence" value="ECO:0007669"/>
    <property type="project" value="InterPro"/>
</dbReference>
<evidence type="ECO:0000313" key="5">
    <source>
        <dbReference type="EMBL" id="TCD14864.1"/>
    </source>
</evidence>
<protein>
    <submittedName>
        <fullName evidence="5">FAD-dependent oxidoreductase</fullName>
    </submittedName>
</protein>
<accession>A0A4R0PGX0</accession>
<keyword evidence="3" id="KW-0274">FAD</keyword>
<organism evidence="5 6">
    <name type="scientific">Oricola cellulosilytica</name>
    <dbReference type="NCBI Taxonomy" id="1429082"/>
    <lineage>
        <taxon>Bacteria</taxon>
        <taxon>Pseudomonadati</taxon>
        <taxon>Pseudomonadota</taxon>
        <taxon>Alphaproteobacteria</taxon>
        <taxon>Hyphomicrobiales</taxon>
        <taxon>Ahrensiaceae</taxon>
        <taxon>Oricola</taxon>
    </lineage>
</organism>
<comment type="caution">
    <text evidence="5">The sequence shown here is derived from an EMBL/GenBank/DDBJ whole genome shotgun (WGS) entry which is preliminary data.</text>
</comment>
<dbReference type="SUPFAM" id="SSF51905">
    <property type="entry name" value="FAD/NAD(P)-binding domain"/>
    <property type="match status" value="1"/>
</dbReference>
<evidence type="ECO:0000313" key="6">
    <source>
        <dbReference type="Proteomes" id="UP000291301"/>
    </source>
</evidence>
<dbReference type="Pfam" id="PF01494">
    <property type="entry name" value="FAD_binding_3"/>
    <property type="match status" value="1"/>
</dbReference>
<dbReference type="InterPro" id="IPR036188">
    <property type="entry name" value="FAD/NAD-bd_sf"/>
</dbReference>